<proteinExistence type="inferred from homology"/>
<evidence type="ECO:0000256" key="6">
    <source>
        <dbReference type="ARBA" id="ARBA00023136"/>
    </source>
</evidence>
<dbReference type="PANTHER" id="PTHR33695">
    <property type="entry name" value="LIPOPROTEIN SIGNAL PEPTIDASE"/>
    <property type="match status" value="1"/>
</dbReference>
<dbReference type="EMBL" id="CAEZXN010000014">
    <property type="protein sequence ID" value="CAB4694292.1"/>
    <property type="molecule type" value="Genomic_DNA"/>
</dbReference>
<dbReference type="PRINTS" id="PR00781">
    <property type="entry name" value="LIPOSIGPTASE"/>
</dbReference>
<evidence type="ECO:0000256" key="4">
    <source>
        <dbReference type="ARBA" id="ARBA00022801"/>
    </source>
</evidence>
<keyword evidence="1" id="KW-1003">Cell membrane</keyword>
<dbReference type="NCBIfam" id="TIGR00077">
    <property type="entry name" value="lspA"/>
    <property type="match status" value="1"/>
</dbReference>
<reference evidence="8" key="1">
    <citation type="submission" date="2020-05" db="EMBL/GenBank/DDBJ databases">
        <authorList>
            <person name="Chiriac C."/>
            <person name="Salcher M."/>
            <person name="Ghai R."/>
            <person name="Kavagutti S V."/>
        </authorList>
    </citation>
    <scope>NUCLEOTIDE SEQUENCE</scope>
</reference>
<gene>
    <name evidence="8" type="ORF">UFOPK2423_00773</name>
</gene>
<keyword evidence="4" id="KW-0378">Hydrolase</keyword>
<dbReference type="InterPro" id="IPR001872">
    <property type="entry name" value="Peptidase_A8"/>
</dbReference>
<keyword evidence="2" id="KW-0645">Protease</keyword>
<dbReference type="Pfam" id="PF01252">
    <property type="entry name" value="Peptidase_A8"/>
    <property type="match status" value="1"/>
</dbReference>
<accession>A0A6J6P7A4</accession>
<protein>
    <submittedName>
        <fullName evidence="8">Unannotated protein</fullName>
    </submittedName>
</protein>
<sequence length="163" mass="17724">MSRNLPAALAPLRRAGWLIALAILLLDQATKMWAVAALSDGHRMQAIPGLLHFTYVRNSGAAFSMGLGSTLYFALFSLLVGMAIALFGGHRKELWLPMSLILGGVFGNLSDRIFRSPGGMKGHVVDWIELPHWPIFNIADSAVVLAATIIVITALFQRKRTDA</sequence>
<dbReference type="GO" id="GO:0006508">
    <property type="term" value="P:proteolysis"/>
    <property type="evidence" value="ECO:0007669"/>
    <property type="project" value="UniProtKB-KW"/>
</dbReference>
<evidence type="ECO:0000313" key="8">
    <source>
        <dbReference type="EMBL" id="CAB4694292.1"/>
    </source>
</evidence>
<keyword evidence="6 7" id="KW-0472">Membrane</keyword>
<keyword evidence="3 7" id="KW-0812">Transmembrane</keyword>
<dbReference type="GO" id="GO:0016020">
    <property type="term" value="C:membrane"/>
    <property type="evidence" value="ECO:0007669"/>
    <property type="project" value="InterPro"/>
</dbReference>
<evidence type="ECO:0000256" key="7">
    <source>
        <dbReference type="SAM" id="Phobius"/>
    </source>
</evidence>
<evidence type="ECO:0000256" key="2">
    <source>
        <dbReference type="ARBA" id="ARBA00022670"/>
    </source>
</evidence>
<evidence type="ECO:0000256" key="3">
    <source>
        <dbReference type="ARBA" id="ARBA00022692"/>
    </source>
</evidence>
<feature type="transmembrane region" description="Helical" evidence="7">
    <location>
        <begin position="61"/>
        <end position="87"/>
    </location>
</feature>
<dbReference type="AlphaFoldDB" id="A0A6J6P7A4"/>
<dbReference type="PANTHER" id="PTHR33695:SF1">
    <property type="entry name" value="LIPOPROTEIN SIGNAL PEPTIDASE"/>
    <property type="match status" value="1"/>
</dbReference>
<keyword evidence="5 7" id="KW-1133">Transmembrane helix</keyword>
<evidence type="ECO:0000256" key="5">
    <source>
        <dbReference type="ARBA" id="ARBA00022989"/>
    </source>
</evidence>
<organism evidence="8">
    <name type="scientific">freshwater metagenome</name>
    <dbReference type="NCBI Taxonomy" id="449393"/>
    <lineage>
        <taxon>unclassified sequences</taxon>
        <taxon>metagenomes</taxon>
        <taxon>ecological metagenomes</taxon>
    </lineage>
</organism>
<name>A0A6J6P7A4_9ZZZZ</name>
<feature type="transmembrane region" description="Helical" evidence="7">
    <location>
        <begin position="134"/>
        <end position="156"/>
    </location>
</feature>
<dbReference type="GO" id="GO:0004190">
    <property type="term" value="F:aspartic-type endopeptidase activity"/>
    <property type="evidence" value="ECO:0007669"/>
    <property type="project" value="InterPro"/>
</dbReference>
<evidence type="ECO:0000256" key="1">
    <source>
        <dbReference type="ARBA" id="ARBA00022475"/>
    </source>
</evidence>
<dbReference type="HAMAP" id="MF_00161">
    <property type="entry name" value="LspA"/>
    <property type="match status" value="1"/>
</dbReference>